<accession>A0A2W5B0W7</accession>
<organism evidence="2 3">
    <name type="scientific">Sphingomonas taxi</name>
    <dbReference type="NCBI Taxonomy" id="1549858"/>
    <lineage>
        <taxon>Bacteria</taxon>
        <taxon>Pseudomonadati</taxon>
        <taxon>Pseudomonadota</taxon>
        <taxon>Alphaproteobacteria</taxon>
        <taxon>Sphingomonadales</taxon>
        <taxon>Sphingomonadaceae</taxon>
        <taxon>Sphingomonas</taxon>
    </lineage>
</organism>
<dbReference type="PANTHER" id="PTHR30273">
    <property type="entry name" value="PERIPLASMIC SIGNAL SENSOR AND SIGMA FACTOR ACTIVATOR FECR-RELATED"/>
    <property type="match status" value="1"/>
</dbReference>
<evidence type="ECO:0000313" key="2">
    <source>
        <dbReference type="EMBL" id="PZO76925.1"/>
    </source>
</evidence>
<dbReference type="EMBL" id="QFMX01000001">
    <property type="protein sequence ID" value="PZO76925.1"/>
    <property type="molecule type" value="Genomic_DNA"/>
</dbReference>
<name>A0A2W5B0W7_9SPHN</name>
<evidence type="ECO:0000259" key="1">
    <source>
        <dbReference type="Pfam" id="PF04773"/>
    </source>
</evidence>
<dbReference type="Proteomes" id="UP000249555">
    <property type="component" value="Unassembled WGS sequence"/>
</dbReference>
<dbReference type="Gene3D" id="3.55.50.30">
    <property type="match status" value="1"/>
</dbReference>
<gene>
    <name evidence="2" type="ORF">DI640_00450</name>
</gene>
<dbReference type="PANTHER" id="PTHR30273:SF2">
    <property type="entry name" value="PROTEIN FECR"/>
    <property type="match status" value="1"/>
</dbReference>
<reference evidence="2 3" key="1">
    <citation type="submission" date="2017-08" db="EMBL/GenBank/DDBJ databases">
        <title>Infants hospitalized years apart are colonized by the same room-sourced microbial strains.</title>
        <authorList>
            <person name="Brooks B."/>
            <person name="Olm M.R."/>
            <person name="Firek B.A."/>
            <person name="Baker R."/>
            <person name="Thomas B.C."/>
            <person name="Morowitz M.J."/>
            <person name="Banfield J.F."/>
        </authorList>
    </citation>
    <scope>NUCLEOTIDE SEQUENCE [LARGE SCALE GENOMIC DNA]</scope>
    <source>
        <strain evidence="2">S2_018_000_R3_119</strain>
    </source>
</reference>
<dbReference type="AlphaFoldDB" id="A0A2W5B0W7"/>
<dbReference type="Pfam" id="PF04773">
    <property type="entry name" value="FecR"/>
    <property type="match status" value="1"/>
</dbReference>
<evidence type="ECO:0000313" key="3">
    <source>
        <dbReference type="Proteomes" id="UP000249555"/>
    </source>
</evidence>
<dbReference type="GO" id="GO:0016989">
    <property type="term" value="F:sigma factor antagonist activity"/>
    <property type="evidence" value="ECO:0007669"/>
    <property type="project" value="TreeGrafter"/>
</dbReference>
<protein>
    <recommendedName>
        <fullName evidence="1">FecR protein domain-containing protein</fullName>
    </recommendedName>
</protein>
<feature type="domain" description="FecR protein" evidence="1">
    <location>
        <begin position="128"/>
        <end position="219"/>
    </location>
</feature>
<dbReference type="PIRSF" id="PIRSF018266">
    <property type="entry name" value="FecR"/>
    <property type="match status" value="1"/>
</dbReference>
<dbReference type="InterPro" id="IPR012373">
    <property type="entry name" value="Ferrdict_sens_TM"/>
</dbReference>
<sequence>MATVIGPHQGEPAMIEAAEWAERLDDDPSDATRVRFEDWRAHAGHEAAFAAVAEARTMSAALADHPEMLALRHAAVARIALAREPRRAAPWMLAAAACAAVVAPIAWLRLADDTTTTGQAAQIAEAPVYRTATGQRLMVTLTDGSRLTLDTDSRVRIAYSDAERRLVLERGQALFEVAKHQRRPFVVTAGSQSVTAHGTAFDIRLDPGAVRVALVEGLVSVASKGGHAKPVAMVPDDVLTASAGGVSLRHVPGIALALSSWSEGRLVFEDTTLRHAVAEMNRYGTPRIALADTQAGDVRISGSFRTGEIQPFLDALQMGFPVTVARSADGITIATKK</sequence>
<dbReference type="InterPro" id="IPR006860">
    <property type="entry name" value="FecR"/>
</dbReference>
<dbReference type="Gene3D" id="2.60.120.1440">
    <property type="match status" value="1"/>
</dbReference>
<proteinExistence type="predicted"/>
<comment type="caution">
    <text evidence="2">The sequence shown here is derived from an EMBL/GenBank/DDBJ whole genome shotgun (WGS) entry which is preliminary data.</text>
</comment>